<accession>A0A921LQM8</accession>
<reference evidence="1" key="2">
    <citation type="submission" date="2021-09" db="EMBL/GenBank/DDBJ databases">
        <authorList>
            <person name="Gilroy R."/>
        </authorList>
    </citation>
    <scope>NUCLEOTIDE SEQUENCE</scope>
    <source>
        <strain evidence="1">ChiGjej2B2-7701</strain>
    </source>
</reference>
<sequence length="213" mass="24722">MYLRKSKKKNGRVYLTIVEAYRDERGKNMSRTVESLGYVDDLERSGIADPVGHFTEECARRNEARRAGTEPVTVKVGPLQRVDKRDGEARVELGAAVVDAYLNRDLGLWSFFERRRTARRVSFDPYRVLELLVWDRIAHPSSKKGAWERRAAFPRRLFFTTTKFRISRLISFGFHRFAKVPHPFFANCPIFPSSRLPRTFCSARRTQPADHDA</sequence>
<protein>
    <submittedName>
        <fullName evidence="1">Uncharacterized protein</fullName>
    </submittedName>
</protein>
<dbReference type="AlphaFoldDB" id="A0A921LQM8"/>
<proteinExistence type="predicted"/>
<comment type="caution">
    <text evidence="1">The sequence shown here is derived from an EMBL/GenBank/DDBJ whole genome shotgun (WGS) entry which is preliminary data.</text>
</comment>
<evidence type="ECO:0000313" key="1">
    <source>
        <dbReference type="EMBL" id="HJG30162.1"/>
    </source>
</evidence>
<organism evidence="1 2">
    <name type="scientific">Collinsella ihumii</name>
    <dbReference type="NCBI Taxonomy" id="1720204"/>
    <lineage>
        <taxon>Bacteria</taxon>
        <taxon>Bacillati</taxon>
        <taxon>Actinomycetota</taxon>
        <taxon>Coriobacteriia</taxon>
        <taxon>Coriobacteriales</taxon>
        <taxon>Coriobacteriaceae</taxon>
        <taxon>Collinsella</taxon>
    </lineage>
</organism>
<reference evidence="1" key="1">
    <citation type="journal article" date="2021" name="PeerJ">
        <title>Extensive microbial diversity within the chicken gut microbiome revealed by metagenomics and culture.</title>
        <authorList>
            <person name="Gilroy R."/>
            <person name="Ravi A."/>
            <person name="Getino M."/>
            <person name="Pursley I."/>
            <person name="Horton D.L."/>
            <person name="Alikhan N.F."/>
            <person name="Baker D."/>
            <person name="Gharbi K."/>
            <person name="Hall N."/>
            <person name="Watson M."/>
            <person name="Adriaenssens E.M."/>
            <person name="Foster-Nyarko E."/>
            <person name="Jarju S."/>
            <person name="Secka A."/>
            <person name="Antonio M."/>
            <person name="Oren A."/>
            <person name="Chaudhuri R.R."/>
            <person name="La Ragione R."/>
            <person name="Hildebrand F."/>
            <person name="Pallen M.J."/>
        </authorList>
    </citation>
    <scope>NUCLEOTIDE SEQUENCE</scope>
    <source>
        <strain evidence="1">ChiGjej2B2-7701</strain>
    </source>
</reference>
<evidence type="ECO:0000313" key="2">
    <source>
        <dbReference type="Proteomes" id="UP000746751"/>
    </source>
</evidence>
<name>A0A921LQM8_9ACTN</name>
<dbReference type="EMBL" id="DYVF01000016">
    <property type="protein sequence ID" value="HJG30162.1"/>
    <property type="molecule type" value="Genomic_DNA"/>
</dbReference>
<dbReference type="Proteomes" id="UP000746751">
    <property type="component" value="Unassembled WGS sequence"/>
</dbReference>
<gene>
    <name evidence="1" type="ORF">K8U80_02070</name>
</gene>